<evidence type="ECO:0000313" key="15">
    <source>
        <dbReference type="EMBL" id="ABF43229.1"/>
    </source>
</evidence>
<dbReference type="eggNOG" id="COG0781">
    <property type="taxonomic scope" value="Bacteria"/>
</dbReference>
<organism evidence="15 16">
    <name type="scientific">Koribacter versatilis (strain Ellin345)</name>
    <dbReference type="NCBI Taxonomy" id="204669"/>
    <lineage>
        <taxon>Bacteria</taxon>
        <taxon>Pseudomonadati</taxon>
        <taxon>Acidobacteriota</taxon>
        <taxon>Terriglobia</taxon>
        <taxon>Terriglobales</taxon>
        <taxon>Candidatus Korobacteraceae</taxon>
        <taxon>Candidatus Korobacter</taxon>
    </lineage>
</organism>
<dbReference type="Proteomes" id="UP000002432">
    <property type="component" value="Chromosome"/>
</dbReference>
<dbReference type="GO" id="GO:0008649">
    <property type="term" value="F:rRNA methyltransferase activity"/>
    <property type="evidence" value="ECO:0007669"/>
    <property type="project" value="InterPro"/>
</dbReference>
<keyword evidence="6 13" id="KW-0489">Methyltransferase</keyword>
<keyword evidence="16" id="KW-1185">Reference proteome</keyword>
<evidence type="ECO:0000256" key="12">
    <source>
        <dbReference type="ARBA" id="ARBA00047283"/>
    </source>
</evidence>
<sequence>MSKNPSRATAFDILLRVERDQAFASELLHSDRLNDLSAPDRGLATELVMGTLRWQSTLDALVATQSSQPLRKLDIEVLIALRLAAYQLQFLDRIPANAAVNESVELVKRARKRSAVPFANAVLRKISKLPREIHGDLAHPAWLVARWRDNYGGDAAESISKYGQTTPETALRLPFDAEKRAKVEAELQENGVELAPGRLLNAARRLVSGDLSGTAAFQRGDVWIQDEASQLVALLTGHGDRILDCCAAPGGKTSVLAERNPSSKIVALELHEQRARLLRERVRASNVDVQTADATNFRAETAFDCVLADVPCSGTGTLARNPEIKWRLKPEDLADLQQRQIAILRAALSQLAPGGRLVYSTCSLEPEEGEAVVEASLTDEFELQPAAPELEQFAPAFAIPDPQTLVRGPYLRTIPGIHPCEGFFAAVITRRQ</sequence>
<dbReference type="Pfam" id="PF01189">
    <property type="entry name" value="Methyltr_RsmB-F"/>
    <property type="match status" value="1"/>
</dbReference>
<comment type="function">
    <text evidence="1">Specifically methylates the cytosine at position 967 (m5C967) of 16S rRNA.</text>
</comment>
<feature type="binding site" evidence="13">
    <location>
        <begin position="246"/>
        <end position="252"/>
    </location>
    <ligand>
        <name>S-adenosyl-L-methionine</name>
        <dbReference type="ChEBI" id="CHEBI:59789"/>
    </ligand>
</feature>
<dbReference type="STRING" id="204669.Acid345_4229"/>
<dbReference type="GO" id="GO:0003723">
    <property type="term" value="F:RNA binding"/>
    <property type="evidence" value="ECO:0007669"/>
    <property type="project" value="UniProtKB-UniRule"/>
</dbReference>
<dbReference type="InterPro" id="IPR029063">
    <property type="entry name" value="SAM-dependent_MTases_sf"/>
</dbReference>
<reference evidence="15 16" key="1">
    <citation type="journal article" date="2009" name="Appl. Environ. Microbiol.">
        <title>Three genomes from the phylum Acidobacteria provide insight into the lifestyles of these microorganisms in soils.</title>
        <authorList>
            <person name="Ward N.L."/>
            <person name="Challacombe J.F."/>
            <person name="Janssen P.H."/>
            <person name="Henrissat B."/>
            <person name="Coutinho P.M."/>
            <person name="Wu M."/>
            <person name="Xie G."/>
            <person name="Haft D.H."/>
            <person name="Sait M."/>
            <person name="Badger J."/>
            <person name="Barabote R.D."/>
            <person name="Bradley B."/>
            <person name="Brettin T.S."/>
            <person name="Brinkac L.M."/>
            <person name="Bruce D."/>
            <person name="Creasy T."/>
            <person name="Daugherty S.C."/>
            <person name="Davidsen T.M."/>
            <person name="DeBoy R.T."/>
            <person name="Detter J.C."/>
            <person name="Dodson R.J."/>
            <person name="Durkin A.S."/>
            <person name="Ganapathy A."/>
            <person name="Gwinn-Giglio M."/>
            <person name="Han C.S."/>
            <person name="Khouri H."/>
            <person name="Kiss H."/>
            <person name="Kothari S.P."/>
            <person name="Madupu R."/>
            <person name="Nelson K.E."/>
            <person name="Nelson W.C."/>
            <person name="Paulsen I."/>
            <person name="Penn K."/>
            <person name="Ren Q."/>
            <person name="Rosovitz M.J."/>
            <person name="Selengut J.D."/>
            <person name="Shrivastava S."/>
            <person name="Sullivan S.A."/>
            <person name="Tapia R."/>
            <person name="Thompson L.S."/>
            <person name="Watkins K.L."/>
            <person name="Yang Q."/>
            <person name="Yu C."/>
            <person name="Zafar N."/>
            <person name="Zhou L."/>
            <person name="Kuske C.R."/>
        </authorList>
    </citation>
    <scope>NUCLEOTIDE SEQUENCE [LARGE SCALE GENOMIC DNA]</scope>
    <source>
        <strain evidence="15 16">Ellin345</strain>
    </source>
</reference>
<dbReference type="InterPro" id="IPR001678">
    <property type="entry name" value="MeTrfase_RsmB-F_NOP2_dom"/>
</dbReference>
<dbReference type="InterPro" id="IPR023267">
    <property type="entry name" value="RCMT"/>
</dbReference>
<dbReference type="Pfam" id="PF22458">
    <property type="entry name" value="RsmF-B_ferredox"/>
    <property type="match status" value="1"/>
</dbReference>
<dbReference type="PRINTS" id="PR02008">
    <property type="entry name" value="RCMTFAMILY"/>
</dbReference>
<dbReference type="InterPro" id="IPR035926">
    <property type="entry name" value="NusB-like_sf"/>
</dbReference>
<dbReference type="PANTHER" id="PTHR22807">
    <property type="entry name" value="NOP2 YEAST -RELATED NOL1/NOP2/FMU SUN DOMAIN-CONTAINING"/>
    <property type="match status" value="1"/>
</dbReference>
<evidence type="ECO:0000256" key="10">
    <source>
        <dbReference type="ARBA" id="ARBA00030399"/>
    </source>
</evidence>
<dbReference type="HOGENOM" id="CLU_005316_0_1_0"/>
<evidence type="ECO:0000256" key="7">
    <source>
        <dbReference type="ARBA" id="ARBA00022679"/>
    </source>
</evidence>
<evidence type="ECO:0000256" key="4">
    <source>
        <dbReference type="ARBA" id="ARBA00022490"/>
    </source>
</evidence>
<feature type="domain" description="SAM-dependent MTase RsmB/NOP-type" evidence="14">
    <location>
        <begin position="159"/>
        <end position="431"/>
    </location>
</feature>
<keyword evidence="7 13" id="KW-0808">Transferase</keyword>
<evidence type="ECO:0000256" key="2">
    <source>
        <dbReference type="ARBA" id="ARBA00004496"/>
    </source>
</evidence>
<dbReference type="SUPFAM" id="SSF48013">
    <property type="entry name" value="NusB-like"/>
    <property type="match status" value="1"/>
</dbReference>
<dbReference type="SUPFAM" id="SSF53335">
    <property type="entry name" value="S-adenosyl-L-methionine-dependent methyltransferases"/>
    <property type="match status" value="1"/>
</dbReference>
<comment type="subcellular location">
    <subcellularLocation>
        <location evidence="2">Cytoplasm</location>
    </subcellularLocation>
</comment>
<dbReference type="PROSITE" id="PS51686">
    <property type="entry name" value="SAM_MT_RSMB_NOP"/>
    <property type="match status" value="1"/>
</dbReference>
<evidence type="ECO:0000259" key="14">
    <source>
        <dbReference type="PROSITE" id="PS51686"/>
    </source>
</evidence>
<keyword evidence="9 13" id="KW-0694">RNA-binding</keyword>
<dbReference type="PANTHER" id="PTHR22807:SF53">
    <property type="entry name" value="RIBOSOMAL RNA SMALL SUBUNIT METHYLTRANSFERASE B-RELATED"/>
    <property type="match status" value="1"/>
</dbReference>
<evidence type="ECO:0000313" key="16">
    <source>
        <dbReference type="Proteomes" id="UP000002432"/>
    </source>
</evidence>
<dbReference type="EC" id="2.1.1.176" evidence="3"/>
<protein>
    <recommendedName>
        <fullName evidence="3">16S rRNA (cytosine(967)-C(5))-methyltransferase</fullName>
        <ecNumber evidence="3">2.1.1.176</ecNumber>
    </recommendedName>
    <alternativeName>
        <fullName evidence="10">16S rRNA m5C967 methyltransferase</fullName>
    </alternativeName>
    <alternativeName>
        <fullName evidence="11">rRNA (cytosine-C(5)-)-methyltransferase RsmB</fullName>
    </alternativeName>
</protein>
<dbReference type="GO" id="GO:0006355">
    <property type="term" value="P:regulation of DNA-templated transcription"/>
    <property type="evidence" value="ECO:0007669"/>
    <property type="project" value="InterPro"/>
</dbReference>
<evidence type="ECO:0000256" key="6">
    <source>
        <dbReference type="ARBA" id="ARBA00022603"/>
    </source>
</evidence>
<proteinExistence type="inferred from homology"/>
<evidence type="ECO:0000256" key="9">
    <source>
        <dbReference type="ARBA" id="ARBA00022884"/>
    </source>
</evidence>
<dbReference type="InterPro" id="IPR054728">
    <property type="entry name" value="RsmB-like_ferredoxin"/>
</dbReference>
<feature type="binding site" evidence="13">
    <location>
        <position position="309"/>
    </location>
    <ligand>
        <name>S-adenosyl-L-methionine</name>
        <dbReference type="ChEBI" id="CHEBI:59789"/>
    </ligand>
</feature>
<evidence type="ECO:0000256" key="3">
    <source>
        <dbReference type="ARBA" id="ARBA00012140"/>
    </source>
</evidence>
<keyword evidence="5" id="KW-0698">rRNA processing</keyword>
<gene>
    <name evidence="15" type="ordered locus">Acid345_4229</name>
</gene>
<feature type="binding site" evidence="13">
    <location>
        <position position="293"/>
    </location>
    <ligand>
        <name>S-adenosyl-L-methionine</name>
        <dbReference type="ChEBI" id="CHEBI:59789"/>
    </ligand>
</feature>
<feature type="binding site" evidence="13">
    <location>
        <position position="269"/>
    </location>
    <ligand>
        <name>S-adenosyl-L-methionine</name>
        <dbReference type="ChEBI" id="CHEBI:59789"/>
    </ligand>
</feature>
<evidence type="ECO:0000256" key="8">
    <source>
        <dbReference type="ARBA" id="ARBA00022691"/>
    </source>
</evidence>
<dbReference type="AlphaFoldDB" id="Q1IIS1"/>
<dbReference type="InterPro" id="IPR049560">
    <property type="entry name" value="MeTrfase_RsmB-F_NOP2_cat"/>
</dbReference>
<dbReference type="RefSeq" id="WP_011525028.1">
    <property type="nucleotide sequence ID" value="NC_008009.1"/>
</dbReference>
<dbReference type="Gene3D" id="3.40.50.150">
    <property type="entry name" value="Vaccinia Virus protein VP39"/>
    <property type="match status" value="1"/>
</dbReference>
<dbReference type="EnsemblBacteria" id="ABF43229">
    <property type="protein sequence ID" value="ABF43229"/>
    <property type="gene ID" value="Acid345_4229"/>
</dbReference>
<dbReference type="EMBL" id="CP000360">
    <property type="protein sequence ID" value="ABF43229.1"/>
    <property type="molecule type" value="Genomic_DNA"/>
</dbReference>
<comment type="catalytic activity">
    <reaction evidence="12">
        <text>cytidine(967) in 16S rRNA + S-adenosyl-L-methionine = 5-methylcytidine(967) in 16S rRNA + S-adenosyl-L-homocysteine + H(+)</text>
        <dbReference type="Rhea" id="RHEA:42748"/>
        <dbReference type="Rhea" id="RHEA-COMP:10219"/>
        <dbReference type="Rhea" id="RHEA-COMP:10220"/>
        <dbReference type="ChEBI" id="CHEBI:15378"/>
        <dbReference type="ChEBI" id="CHEBI:57856"/>
        <dbReference type="ChEBI" id="CHEBI:59789"/>
        <dbReference type="ChEBI" id="CHEBI:74483"/>
        <dbReference type="ChEBI" id="CHEBI:82748"/>
        <dbReference type="EC" id="2.1.1.176"/>
    </reaction>
</comment>
<evidence type="ECO:0000256" key="1">
    <source>
        <dbReference type="ARBA" id="ARBA00002724"/>
    </source>
</evidence>
<dbReference type="Gene3D" id="1.10.940.10">
    <property type="entry name" value="NusB-like"/>
    <property type="match status" value="1"/>
</dbReference>
<dbReference type="OrthoDB" id="9810297at2"/>
<dbReference type="NCBIfam" id="TIGR00563">
    <property type="entry name" value="rsmB"/>
    <property type="match status" value="1"/>
</dbReference>
<evidence type="ECO:0000256" key="13">
    <source>
        <dbReference type="PROSITE-ProRule" id="PRU01023"/>
    </source>
</evidence>
<accession>Q1IIS1</accession>
<comment type="similarity">
    <text evidence="13">Belongs to the class I-like SAM-binding methyltransferase superfamily. RsmB/NOP family.</text>
</comment>
<dbReference type="InterPro" id="IPR004573">
    <property type="entry name" value="rRNA_ssu_MeTfrase_B"/>
</dbReference>
<dbReference type="InterPro" id="IPR006027">
    <property type="entry name" value="NusB_RsmB_TIM44"/>
</dbReference>
<dbReference type="GO" id="GO:0005737">
    <property type="term" value="C:cytoplasm"/>
    <property type="evidence" value="ECO:0007669"/>
    <property type="project" value="UniProtKB-SubCell"/>
</dbReference>
<keyword evidence="8 13" id="KW-0949">S-adenosyl-L-methionine</keyword>
<dbReference type="eggNOG" id="COG0144">
    <property type="taxonomic scope" value="Bacteria"/>
</dbReference>
<evidence type="ECO:0000256" key="11">
    <source>
        <dbReference type="ARBA" id="ARBA00031088"/>
    </source>
</evidence>
<feature type="active site" description="Nucleophile" evidence="13">
    <location>
        <position position="362"/>
    </location>
</feature>
<keyword evidence="4" id="KW-0963">Cytoplasm</keyword>
<dbReference type="NCBIfam" id="NF011494">
    <property type="entry name" value="PRK14902.1"/>
    <property type="match status" value="1"/>
</dbReference>
<dbReference type="CDD" id="cd02440">
    <property type="entry name" value="AdoMet_MTases"/>
    <property type="match status" value="1"/>
</dbReference>
<evidence type="ECO:0000256" key="5">
    <source>
        <dbReference type="ARBA" id="ARBA00022552"/>
    </source>
</evidence>
<dbReference type="Pfam" id="PF01029">
    <property type="entry name" value="NusB"/>
    <property type="match status" value="1"/>
</dbReference>
<name>Q1IIS1_KORVE</name>
<dbReference type="KEGG" id="aba:Acid345_4229"/>